<organism evidence="2 3">
    <name type="scientific">Psychroserpens luteus</name>
    <dbReference type="NCBI Taxonomy" id="1434066"/>
    <lineage>
        <taxon>Bacteria</taxon>
        <taxon>Pseudomonadati</taxon>
        <taxon>Bacteroidota</taxon>
        <taxon>Flavobacteriia</taxon>
        <taxon>Flavobacteriales</taxon>
        <taxon>Flavobacteriaceae</taxon>
        <taxon>Psychroserpens</taxon>
    </lineage>
</organism>
<feature type="transmembrane region" description="Helical" evidence="1">
    <location>
        <begin position="74"/>
        <end position="93"/>
    </location>
</feature>
<reference evidence="3" key="1">
    <citation type="journal article" date="2019" name="Int. J. Syst. Evol. Microbiol.">
        <title>The Global Catalogue of Microorganisms (GCM) 10K type strain sequencing project: providing services to taxonomists for standard genome sequencing and annotation.</title>
        <authorList>
            <consortium name="The Broad Institute Genomics Platform"/>
            <consortium name="The Broad Institute Genome Sequencing Center for Infectious Disease"/>
            <person name="Wu L."/>
            <person name="Ma J."/>
        </authorList>
    </citation>
    <scope>NUCLEOTIDE SEQUENCE [LARGE SCALE GENOMIC DNA]</scope>
    <source>
        <strain evidence="3">KCTC 32514</strain>
    </source>
</reference>
<name>A0ABW5ZN55_9FLAO</name>
<sequence length="184" mass="22248">MDKQKQKSTKEKLKFQHTDKRSNSKLIINGSIIGVLISITPIFFYSYIYFPDTKVWENFLFTYNSGFYEDVRTSFWMIMTKLIPLFLLFIWFFTCRHWWYHSILVPIAMFTYQLIGTINEDVIFFDNFDLIYMLPIMAIIIPSIYLIRAKMFNKINYADKSMQELEEEFMMKPKGVWGTIKQYF</sequence>
<evidence type="ECO:0000313" key="2">
    <source>
        <dbReference type="EMBL" id="MFD2914007.1"/>
    </source>
</evidence>
<evidence type="ECO:0000256" key="1">
    <source>
        <dbReference type="SAM" id="Phobius"/>
    </source>
</evidence>
<accession>A0ABW5ZN55</accession>
<dbReference type="Proteomes" id="UP001597548">
    <property type="component" value="Unassembled WGS sequence"/>
</dbReference>
<proteinExistence type="predicted"/>
<feature type="transmembrane region" description="Helical" evidence="1">
    <location>
        <begin position="26"/>
        <end position="50"/>
    </location>
</feature>
<comment type="caution">
    <text evidence="2">The sequence shown here is derived from an EMBL/GenBank/DDBJ whole genome shotgun (WGS) entry which is preliminary data.</text>
</comment>
<dbReference type="RefSeq" id="WP_194507102.1">
    <property type="nucleotide sequence ID" value="NZ_JADILU010000002.1"/>
</dbReference>
<dbReference type="EMBL" id="JBHUOS010000001">
    <property type="protein sequence ID" value="MFD2914007.1"/>
    <property type="molecule type" value="Genomic_DNA"/>
</dbReference>
<feature type="transmembrane region" description="Helical" evidence="1">
    <location>
        <begin position="98"/>
        <end position="118"/>
    </location>
</feature>
<keyword evidence="3" id="KW-1185">Reference proteome</keyword>
<protein>
    <submittedName>
        <fullName evidence="2">Uncharacterized protein</fullName>
    </submittedName>
</protein>
<feature type="transmembrane region" description="Helical" evidence="1">
    <location>
        <begin position="130"/>
        <end position="147"/>
    </location>
</feature>
<evidence type="ECO:0000313" key="3">
    <source>
        <dbReference type="Proteomes" id="UP001597548"/>
    </source>
</evidence>
<keyword evidence="1" id="KW-0812">Transmembrane</keyword>
<keyword evidence="1" id="KW-0472">Membrane</keyword>
<gene>
    <name evidence="2" type="ORF">ACFS29_00020</name>
</gene>
<keyword evidence="1" id="KW-1133">Transmembrane helix</keyword>